<dbReference type="InterPro" id="IPR001870">
    <property type="entry name" value="B30.2/SPRY"/>
</dbReference>
<dbReference type="SMART" id="SM00449">
    <property type="entry name" value="SPRY"/>
    <property type="match status" value="1"/>
</dbReference>
<feature type="domain" description="B30.2/SPRY" evidence="1">
    <location>
        <begin position="320"/>
        <end position="529"/>
    </location>
</feature>
<evidence type="ECO:0000259" key="1">
    <source>
        <dbReference type="PROSITE" id="PS50188"/>
    </source>
</evidence>
<protein>
    <submittedName>
        <fullName evidence="2">SPRY domain-containing protein 3</fullName>
    </submittedName>
</protein>
<reference evidence="2 3" key="1">
    <citation type="submission" date="2023-09" db="EMBL/GenBank/DDBJ databases">
        <title>Pangenome analysis of Batrachochytrium dendrobatidis and related Chytrids.</title>
        <authorList>
            <person name="Yacoub M.N."/>
            <person name="Stajich J.E."/>
            <person name="James T.Y."/>
        </authorList>
    </citation>
    <scope>NUCLEOTIDE SEQUENCE [LARGE SCALE GENOMIC DNA]</scope>
    <source>
        <strain evidence="2 3">JEL0888</strain>
    </source>
</reference>
<dbReference type="EMBL" id="JADGIZ020000012">
    <property type="protein sequence ID" value="KAL2917111.1"/>
    <property type="molecule type" value="Genomic_DNA"/>
</dbReference>
<name>A0ABR4NC64_9FUNG</name>
<dbReference type="InterPro" id="IPR013320">
    <property type="entry name" value="ConA-like_dom_sf"/>
</dbReference>
<comment type="caution">
    <text evidence="2">The sequence shown here is derived from an EMBL/GenBank/DDBJ whole genome shotgun (WGS) entry which is preliminary data.</text>
</comment>
<dbReference type="Proteomes" id="UP001527925">
    <property type="component" value="Unassembled WGS sequence"/>
</dbReference>
<dbReference type="InterPro" id="IPR003877">
    <property type="entry name" value="SPRY_dom"/>
</dbReference>
<dbReference type="PANTHER" id="PTHR12864">
    <property type="entry name" value="RAN BINDING PROTEIN 9-RELATED"/>
    <property type="match status" value="1"/>
</dbReference>
<dbReference type="Pfam" id="PF00622">
    <property type="entry name" value="SPRY"/>
    <property type="match status" value="1"/>
</dbReference>
<proteinExistence type="predicted"/>
<dbReference type="SUPFAM" id="SSF49899">
    <property type="entry name" value="Concanavalin A-like lectins/glucanases"/>
    <property type="match status" value="1"/>
</dbReference>
<gene>
    <name evidence="2" type="primary">SPRYD3_1</name>
    <name evidence="2" type="ORF">HK105_203175</name>
</gene>
<dbReference type="InterPro" id="IPR043136">
    <property type="entry name" value="B30.2/SPRY_sf"/>
</dbReference>
<accession>A0ABR4NC64</accession>
<dbReference type="InterPro" id="IPR050618">
    <property type="entry name" value="Ubq-SigPath_Reg"/>
</dbReference>
<dbReference type="PROSITE" id="PS50188">
    <property type="entry name" value="B302_SPRY"/>
    <property type="match status" value="1"/>
</dbReference>
<evidence type="ECO:0000313" key="3">
    <source>
        <dbReference type="Proteomes" id="UP001527925"/>
    </source>
</evidence>
<sequence>MATPHELRETLAAHAEGASEKPAGLFSLASELVLCVADWLDPQSLRRLAAVSAKLRKALLSRHHSLMSLAPRFSAANGVRIITDVSDSGMQLVAFRHSLPTHRAAEVIYDSVEANPPGSHFRFNYRGVRRSADSVVFSKVPLAMQHSLPHLLAPVEPALERLQVVYFEVSVLDAVVARNVGMSIGLIDAADISDNGHPPGATDSGVSLSSYDGWMLINANLHRSFQGTVQWGPGDTVGCGYAPFLGPHGCVFFTLNGHWVVDCPKHYGGDPTNYRRQWHAAFSSTLPATVAVNLGSRPFALPMEPGLVPSFLKSRFGIPPSLPMPDAVAPAIAEWRMVPCDLPVAPGQSTERFMFTDDEATLFVPPTVLDDGTTIHFVDNNRGTPYSVLSTLPIGLRPNCTIGGRPFQYFEARALVEGPGDNSFISVGLAAKPYGVAHQIGWLSGSIGYHSDDGRLFHNNSFNTEDYEKPYSAGSVVGCGFCPETGAVFFTRDGVPCKPVDAKLDYRVFAAVAAIRAWHVSFNFGLEPFVFDLVSADAAVSEAARLAKEDAARIAAERDADIERMAQVFGDAEIQDAAQQE</sequence>
<evidence type="ECO:0000313" key="2">
    <source>
        <dbReference type="EMBL" id="KAL2917111.1"/>
    </source>
</evidence>
<dbReference type="Gene3D" id="2.60.120.920">
    <property type="match status" value="2"/>
</dbReference>
<keyword evidence="3" id="KW-1185">Reference proteome</keyword>
<organism evidence="2 3">
    <name type="scientific">Polyrhizophydium stewartii</name>
    <dbReference type="NCBI Taxonomy" id="2732419"/>
    <lineage>
        <taxon>Eukaryota</taxon>
        <taxon>Fungi</taxon>
        <taxon>Fungi incertae sedis</taxon>
        <taxon>Chytridiomycota</taxon>
        <taxon>Chytridiomycota incertae sedis</taxon>
        <taxon>Chytridiomycetes</taxon>
        <taxon>Rhizophydiales</taxon>
        <taxon>Rhizophydiales incertae sedis</taxon>
        <taxon>Polyrhizophydium</taxon>
    </lineage>
</organism>